<dbReference type="OrthoDB" id="9798876at2"/>
<organism evidence="7 8">
    <name type="scientific">Aureimonas fodinaquatilis</name>
    <dbReference type="NCBI Taxonomy" id="2565783"/>
    <lineage>
        <taxon>Bacteria</taxon>
        <taxon>Pseudomonadati</taxon>
        <taxon>Pseudomonadota</taxon>
        <taxon>Alphaproteobacteria</taxon>
        <taxon>Hyphomicrobiales</taxon>
        <taxon>Aurantimonadaceae</taxon>
        <taxon>Aureimonas</taxon>
    </lineage>
</organism>
<dbReference type="GO" id="GO:0015159">
    <property type="term" value="F:polysaccharide transmembrane transporter activity"/>
    <property type="evidence" value="ECO:0007669"/>
    <property type="project" value="InterPro"/>
</dbReference>
<dbReference type="Pfam" id="PF25994">
    <property type="entry name" value="HH_AprE"/>
    <property type="match status" value="1"/>
</dbReference>
<dbReference type="InterPro" id="IPR019554">
    <property type="entry name" value="Soluble_ligand-bd"/>
</dbReference>
<dbReference type="Proteomes" id="UP000324738">
    <property type="component" value="Unassembled WGS sequence"/>
</dbReference>
<evidence type="ECO:0000256" key="1">
    <source>
        <dbReference type="ARBA" id="ARBA00022729"/>
    </source>
</evidence>
<accession>A0A5B0DW40</accession>
<dbReference type="EMBL" id="VTWH01000002">
    <property type="protein sequence ID" value="KAA0970578.1"/>
    <property type="molecule type" value="Genomic_DNA"/>
</dbReference>
<feature type="domain" description="Soluble ligand binding" evidence="5">
    <location>
        <begin position="103"/>
        <end position="134"/>
    </location>
</feature>
<proteinExistence type="predicted"/>
<feature type="domain" description="Polysaccharide export protein N-terminal" evidence="4">
    <location>
        <begin position="21"/>
        <end position="92"/>
    </location>
</feature>
<dbReference type="Gene3D" id="3.10.560.10">
    <property type="entry name" value="Outer membrane lipoprotein wza domain like"/>
    <property type="match status" value="1"/>
</dbReference>
<evidence type="ECO:0000259" key="5">
    <source>
        <dbReference type="Pfam" id="PF10531"/>
    </source>
</evidence>
<evidence type="ECO:0000256" key="3">
    <source>
        <dbReference type="SAM" id="SignalP"/>
    </source>
</evidence>
<dbReference type="InterPro" id="IPR058781">
    <property type="entry name" value="HH_AprE-like"/>
</dbReference>
<dbReference type="AlphaFoldDB" id="A0A5B0DW40"/>
<keyword evidence="8" id="KW-1185">Reference proteome</keyword>
<dbReference type="InterPro" id="IPR049712">
    <property type="entry name" value="Poly_export"/>
</dbReference>
<feature type="coiled-coil region" evidence="2">
    <location>
        <begin position="270"/>
        <end position="340"/>
    </location>
</feature>
<keyword evidence="2" id="KW-0175">Coiled coil</keyword>
<dbReference type="PANTHER" id="PTHR33619">
    <property type="entry name" value="POLYSACCHARIDE EXPORT PROTEIN GFCE-RELATED"/>
    <property type="match status" value="1"/>
</dbReference>
<keyword evidence="1 3" id="KW-0732">Signal</keyword>
<gene>
    <name evidence="7" type="ORF">FPY71_08750</name>
</gene>
<comment type="caution">
    <text evidence="7">The sequence shown here is derived from an EMBL/GenBank/DDBJ whole genome shotgun (WGS) entry which is preliminary data.</text>
</comment>
<feature type="domain" description="AprE-like long alpha-helical hairpin" evidence="6">
    <location>
        <begin position="152"/>
        <end position="335"/>
    </location>
</feature>
<dbReference type="InterPro" id="IPR003715">
    <property type="entry name" value="Poly_export_N"/>
</dbReference>
<evidence type="ECO:0000259" key="6">
    <source>
        <dbReference type="Pfam" id="PF25994"/>
    </source>
</evidence>
<dbReference type="Pfam" id="PF10531">
    <property type="entry name" value="SLBB"/>
    <property type="match status" value="1"/>
</dbReference>
<dbReference type="PANTHER" id="PTHR33619:SF3">
    <property type="entry name" value="POLYSACCHARIDE EXPORT PROTEIN GFCE-RELATED"/>
    <property type="match status" value="1"/>
</dbReference>
<reference evidence="7 8" key="1">
    <citation type="submission" date="2019-08" db="EMBL/GenBank/DDBJ databases">
        <title>Aureimonas fodiniaquatilis sp. nov., isolated from a coal mine wastewater.</title>
        <authorList>
            <person name="Kim W."/>
        </authorList>
    </citation>
    <scope>NUCLEOTIDE SEQUENCE [LARGE SCALE GENOMIC DNA]</scope>
    <source>
        <strain evidence="7 8">CAU 1482</strain>
    </source>
</reference>
<feature type="signal peptide" evidence="3">
    <location>
        <begin position="1"/>
        <end position="21"/>
    </location>
</feature>
<evidence type="ECO:0000256" key="2">
    <source>
        <dbReference type="SAM" id="Coils"/>
    </source>
</evidence>
<evidence type="ECO:0000313" key="8">
    <source>
        <dbReference type="Proteomes" id="UP000324738"/>
    </source>
</evidence>
<dbReference type="Gene3D" id="3.30.1950.10">
    <property type="entry name" value="wza like domain"/>
    <property type="match status" value="1"/>
</dbReference>
<sequence length="402" mass="44192">MRLMIKAFCFLFFLLPSLAMADAYRLQPGDAVEIWVAQDSRLNRETVISPDGRISLPLAGQIQAQDLTVDELEKALSDKLAGYFKGQLDLTVMLQPGPQHMPMVFVVGEVNEPGSYPFRPSMTVLHAVSLSGGLYRTPMLAQDRDRAVVVEGELAQSRRLIAELTVRRARINTELADGTDIELTPEESAGISDGDRNRFLAQERRVLESRQAEVKAQLASQTRLKELSDSSIAAMRRQIGSVASRVELARQRLQNSSVLVAKGLAHVSAKLELEAEVAELEEQGDQFQNDLSALESTAIAEGSRMDTFLSQREAALLTELHDAERELRAAKEAVAEGERVQSIYIDSEMAQQRGVVVSYTVVRTDNGAVTEEPADETTVLRPGDLVRVTFTNGNARSAAVQN</sequence>
<dbReference type="Pfam" id="PF02563">
    <property type="entry name" value="Poly_export"/>
    <property type="match status" value="1"/>
</dbReference>
<protein>
    <submittedName>
        <fullName evidence="7">Uncharacterized protein</fullName>
    </submittedName>
</protein>
<feature type="chain" id="PRO_5022719271" evidence="3">
    <location>
        <begin position="22"/>
        <end position="402"/>
    </location>
</feature>
<evidence type="ECO:0000313" key="7">
    <source>
        <dbReference type="EMBL" id="KAA0970578.1"/>
    </source>
</evidence>
<evidence type="ECO:0000259" key="4">
    <source>
        <dbReference type="Pfam" id="PF02563"/>
    </source>
</evidence>
<name>A0A5B0DW40_9HYPH</name>